<evidence type="ECO:0000313" key="4">
    <source>
        <dbReference type="Proteomes" id="UP000184048"/>
    </source>
</evidence>
<dbReference type="SUPFAM" id="SSF53335">
    <property type="entry name" value="S-adenosyl-L-methionine-dependent methyltransferases"/>
    <property type="match status" value="1"/>
</dbReference>
<feature type="domain" description="Methyltransferase type 11" evidence="2">
    <location>
        <begin position="129"/>
        <end position="195"/>
    </location>
</feature>
<accession>A0A1M5FIR1</accession>
<keyword evidence="4" id="KW-1185">Reference proteome</keyword>
<keyword evidence="3" id="KW-0489">Methyltransferase</keyword>
<feature type="transmembrane region" description="Helical" evidence="1">
    <location>
        <begin position="20"/>
        <end position="43"/>
    </location>
</feature>
<dbReference type="InterPro" id="IPR013216">
    <property type="entry name" value="Methyltransf_11"/>
</dbReference>
<dbReference type="RefSeq" id="WP_072836961.1">
    <property type="nucleotide sequence ID" value="NZ_FQUU01000023.1"/>
</dbReference>
<dbReference type="Gene3D" id="3.40.50.150">
    <property type="entry name" value="Vaccinia Virus protein VP39"/>
    <property type="match status" value="1"/>
</dbReference>
<keyword evidence="1" id="KW-1133">Transmembrane helix</keyword>
<dbReference type="InterPro" id="IPR029063">
    <property type="entry name" value="SAM-dependent_MTases_sf"/>
</dbReference>
<evidence type="ECO:0000313" key="3">
    <source>
        <dbReference type="EMBL" id="SHF91385.1"/>
    </source>
</evidence>
<dbReference type="STRING" id="1121884.SAMN02745131_03841"/>
<keyword evidence="1" id="KW-0812">Transmembrane</keyword>
<organism evidence="3 4">
    <name type="scientific">Flavisolibacter ginsengisoli DSM 18119</name>
    <dbReference type="NCBI Taxonomy" id="1121884"/>
    <lineage>
        <taxon>Bacteria</taxon>
        <taxon>Pseudomonadati</taxon>
        <taxon>Bacteroidota</taxon>
        <taxon>Chitinophagia</taxon>
        <taxon>Chitinophagales</taxon>
        <taxon>Chitinophagaceae</taxon>
        <taxon>Flavisolibacter</taxon>
    </lineage>
</organism>
<keyword evidence="3" id="KW-0808">Transferase</keyword>
<dbReference type="Proteomes" id="UP000184048">
    <property type="component" value="Unassembled WGS sequence"/>
</dbReference>
<dbReference type="AlphaFoldDB" id="A0A1M5FIR1"/>
<protein>
    <submittedName>
        <fullName evidence="3">Methyltransferase domain-containing protein</fullName>
    </submittedName>
</protein>
<keyword evidence="1" id="KW-0472">Membrane</keyword>
<sequence length="254" mass="29500">MESSIRKPFQGVINIIRFNWHFYAFAASIVLFVFLIEHYFISLGVTGDIFVLTIVWSTIISLAGSCYIYDFSDLYKLSWLNHLVTGKNEKIININAGFDETSILLNSKFKNSELFVADFYDSARHTEISIKRARKAYPPFPKTQQVSTTHLPIQDNSADKIFIILSAHEIRNEEERVVFFKELHRVLKSNGRIIVTEHLRNTANFLVYNIGFFHFYSKEAWRRTFRSSGFQTVEEIKITPFITTFILEKNGTAT</sequence>
<evidence type="ECO:0000256" key="1">
    <source>
        <dbReference type="SAM" id="Phobius"/>
    </source>
</evidence>
<name>A0A1M5FIR1_9BACT</name>
<dbReference type="EMBL" id="FQUU01000023">
    <property type="protein sequence ID" value="SHF91385.1"/>
    <property type="molecule type" value="Genomic_DNA"/>
</dbReference>
<dbReference type="GO" id="GO:0008757">
    <property type="term" value="F:S-adenosylmethionine-dependent methyltransferase activity"/>
    <property type="evidence" value="ECO:0007669"/>
    <property type="project" value="InterPro"/>
</dbReference>
<proteinExistence type="predicted"/>
<dbReference type="GO" id="GO:0032259">
    <property type="term" value="P:methylation"/>
    <property type="evidence" value="ECO:0007669"/>
    <property type="project" value="UniProtKB-KW"/>
</dbReference>
<dbReference type="Pfam" id="PF08241">
    <property type="entry name" value="Methyltransf_11"/>
    <property type="match status" value="1"/>
</dbReference>
<gene>
    <name evidence="3" type="ORF">SAMN02745131_03841</name>
</gene>
<evidence type="ECO:0000259" key="2">
    <source>
        <dbReference type="Pfam" id="PF08241"/>
    </source>
</evidence>
<reference evidence="3 4" key="1">
    <citation type="submission" date="2016-11" db="EMBL/GenBank/DDBJ databases">
        <authorList>
            <person name="Jaros S."/>
            <person name="Januszkiewicz K."/>
            <person name="Wedrychowicz H."/>
        </authorList>
    </citation>
    <scope>NUCLEOTIDE SEQUENCE [LARGE SCALE GENOMIC DNA]</scope>
    <source>
        <strain evidence="3 4">DSM 18119</strain>
    </source>
</reference>
<dbReference type="OrthoDB" id="9810615at2"/>
<feature type="transmembrane region" description="Helical" evidence="1">
    <location>
        <begin position="49"/>
        <end position="69"/>
    </location>
</feature>